<comment type="caution">
    <text evidence="1">The sequence shown here is derived from an EMBL/GenBank/DDBJ whole genome shotgun (WGS) entry which is preliminary data.</text>
</comment>
<name>A0ABV0RWF8_9TELE</name>
<sequence>MNRTGVTEDDGEEEVMMVRLSRLLFLRDPDVSNFYLFVGELQQILSTDQHPSYSAEFYSSYINMLLGVFYPICRDLRELRHLVKCVMVLADRIRLLPSKVYQLTLMLNFPITPSKAHLLTVFQTSNHLLGPKPFPLDRLLAVFYSVVDSRVAPTASIFSQVRAQRVVSMWLLLSHPPSYLRGTEPNRVLCGVVYFPGR</sequence>
<evidence type="ECO:0000313" key="2">
    <source>
        <dbReference type="Proteomes" id="UP001434883"/>
    </source>
</evidence>
<reference evidence="1 2" key="1">
    <citation type="submission" date="2021-06" db="EMBL/GenBank/DDBJ databases">
        <authorList>
            <person name="Palmer J.M."/>
        </authorList>
    </citation>
    <scope>NUCLEOTIDE SEQUENCE [LARGE SCALE GENOMIC DNA]</scope>
    <source>
        <strain evidence="1 2">XC_2019</strain>
        <tissue evidence="1">Muscle</tissue>
    </source>
</reference>
<organism evidence="1 2">
    <name type="scientific">Xenoophorus captivus</name>
    <dbReference type="NCBI Taxonomy" id="1517983"/>
    <lineage>
        <taxon>Eukaryota</taxon>
        <taxon>Metazoa</taxon>
        <taxon>Chordata</taxon>
        <taxon>Craniata</taxon>
        <taxon>Vertebrata</taxon>
        <taxon>Euteleostomi</taxon>
        <taxon>Actinopterygii</taxon>
        <taxon>Neopterygii</taxon>
        <taxon>Teleostei</taxon>
        <taxon>Neoteleostei</taxon>
        <taxon>Acanthomorphata</taxon>
        <taxon>Ovalentaria</taxon>
        <taxon>Atherinomorphae</taxon>
        <taxon>Cyprinodontiformes</taxon>
        <taxon>Goodeidae</taxon>
        <taxon>Xenoophorus</taxon>
    </lineage>
</organism>
<dbReference type="InterPro" id="IPR020796">
    <property type="entry name" value="ORC5"/>
</dbReference>
<dbReference type="Proteomes" id="UP001434883">
    <property type="component" value="Unassembled WGS sequence"/>
</dbReference>
<protein>
    <submittedName>
        <fullName evidence="1">Uncharacterized protein</fullName>
    </submittedName>
</protein>
<gene>
    <name evidence="1" type="ORF">XENOCAPTIV_019957</name>
</gene>
<accession>A0ABV0RWF8</accession>
<proteinExistence type="predicted"/>
<evidence type="ECO:0000313" key="1">
    <source>
        <dbReference type="EMBL" id="MEQ2211903.1"/>
    </source>
</evidence>
<dbReference type="PANTHER" id="PTHR12705">
    <property type="entry name" value="ORIGIN RECOGNITION COMPLEX SUBUNIT 5"/>
    <property type="match status" value="1"/>
</dbReference>
<keyword evidence="2" id="KW-1185">Reference proteome</keyword>
<dbReference type="EMBL" id="JAHRIN010059242">
    <property type="protein sequence ID" value="MEQ2211903.1"/>
    <property type="molecule type" value="Genomic_DNA"/>
</dbReference>
<dbReference type="PANTHER" id="PTHR12705:SF0">
    <property type="entry name" value="ORIGIN RECOGNITION COMPLEX SUBUNIT 5"/>
    <property type="match status" value="1"/>
</dbReference>